<organism evidence="4">
    <name type="scientific">Graphocephala atropunctata</name>
    <dbReference type="NCBI Taxonomy" id="36148"/>
    <lineage>
        <taxon>Eukaryota</taxon>
        <taxon>Metazoa</taxon>
        <taxon>Ecdysozoa</taxon>
        <taxon>Arthropoda</taxon>
        <taxon>Hexapoda</taxon>
        <taxon>Insecta</taxon>
        <taxon>Pterygota</taxon>
        <taxon>Neoptera</taxon>
        <taxon>Paraneoptera</taxon>
        <taxon>Hemiptera</taxon>
        <taxon>Auchenorrhyncha</taxon>
        <taxon>Membracoidea</taxon>
        <taxon>Cicadellidae</taxon>
        <taxon>Cicadellinae</taxon>
        <taxon>Cicadellini</taxon>
        <taxon>Graphocephala</taxon>
    </lineage>
</organism>
<keyword evidence="3" id="KW-0732">Signal</keyword>
<evidence type="ECO:0000256" key="3">
    <source>
        <dbReference type="SAM" id="SignalP"/>
    </source>
</evidence>
<dbReference type="GO" id="GO:0042302">
    <property type="term" value="F:structural constituent of cuticle"/>
    <property type="evidence" value="ECO:0007669"/>
    <property type="project" value="UniProtKB-UniRule"/>
</dbReference>
<protein>
    <recommendedName>
        <fullName evidence="5">Cuticle protein 7</fullName>
    </recommendedName>
</protein>
<dbReference type="InterPro" id="IPR031311">
    <property type="entry name" value="CHIT_BIND_RR_consensus"/>
</dbReference>
<name>A0A1B6M6J4_9HEMI</name>
<feature type="non-terminal residue" evidence="4">
    <location>
        <position position="1"/>
    </location>
</feature>
<gene>
    <name evidence="4" type="ORF">g.10012</name>
</gene>
<accession>A0A1B6M6J4</accession>
<dbReference type="InterPro" id="IPR000618">
    <property type="entry name" value="Insect_cuticle"/>
</dbReference>
<dbReference type="AlphaFoldDB" id="A0A1B6M6J4"/>
<sequence>ESPDRSSPFCIMKVLVVLCAVVASCLAKPYLAYSAPASYSYSSSVVSVNRPALAYAAPHVAYAAPAPVAYAAPAPVAYAAPAPVAYAGPIAPAVAYAAPAPAVVAAPAPAVVAAPAPVAYAAHAPVVAPVAKSQYHAQNELGEASYGHAEPGQTHNAVQDAHGNKVGSFSYVNPEGQVLRTDYVADAAGYRVASNALPAAPIVAPIDTPEVTAAKANFFHEYAARAVHARRRRSAVLVQTPASTVPLAAPAHVAYAAPAPLAYAGVPAPLAYAGVPAAYAGVPAPVAYAGVPAPLAYAGVPAAAYAGVPAPVAYAGVPATPAVRAATLTTVVNNPGHAVSYRID</sequence>
<evidence type="ECO:0000256" key="2">
    <source>
        <dbReference type="PROSITE-ProRule" id="PRU00497"/>
    </source>
</evidence>
<feature type="chain" id="PRO_5008587909" description="Cuticle protein 7" evidence="3">
    <location>
        <begin position="28"/>
        <end position="344"/>
    </location>
</feature>
<feature type="signal peptide" evidence="3">
    <location>
        <begin position="1"/>
        <end position="27"/>
    </location>
</feature>
<proteinExistence type="predicted"/>
<reference evidence="4" key="1">
    <citation type="submission" date="2015-11" db="EMBL/GenBank/DDBJ databases">
        <title>De novo transcriptome assembly of four potential Pierce s Disease insect vectors from Arizona vineyards.</title>
        <authorList>
            <person name="Tassone E.E."/>
        </authorList>
    </citation>
    <scope>NUCLEOTIDE SEQUENCE</scope>
</reference>
<keyword evidence="1 2" id="KW-0193">Cuticle</keyword>
<evidence type="ECO:0008006" key="5">
    <source>
        <dbReference type="Google" id="ProtNLM"/>
    </source>
</evidence>
<dbReference type="PROSITE" id="PS00233">
    <property type="entry name" value="CHIT_BIND_RR_1"/>
    <property type="match status" value="1"/>
</dbReference>
<dbReference type="EMBL" id="GEBQ01008427">
    <property type="protein sequence ID" value="JAT31550.1"/>
    <property type="molecule type" value="Transcribed_RNA"/>
</dbReference>
<evidence type="ECO:0000256" key="1">
    <source>
        <dbReference type="ARBA" id="ARBA00022460"/>
    </source>
</evidence>
<evidence type="ECO:0000313" key="4">
    <source>
        <dbReference type="EMBL" id="JAT31550.1"/>
    </source>
</evidence>
<dbReference type="Pfam" id="PF00379">
    <property type="entry name" value="Chitin_bind_4"/>
    <property type="match status" value="1"/>
</dbReference>
<dbReference type="PROSITE" id="PS51155">
    <property type="entry name" value="CHIT_BIND_RR_2"/>
    <property type="match status" value="1"/>
</dbReference>